<organism evidence="1 2">
    <name type="scientific">Steroidobacter agaridevorans</name>
    <dbReference type="NCBI Taxonomy" id="2695856"/>
    <lineage>
        <taxon>Bacteria</taxon>
        <taxon>Pseudomonadati</taxon>
        <taxon>Pseudomonadota</taxon>
        <taxon>Gammaproteobacteria</taxon>
        <taxon>Steroidobacterales</taxon>
        <taxon>Steroidobacteraceae</taxon>
        <taxon>Steroidobacter</taxon>
    </lineage>
</organism>
<evidence type="ECO:0000313" key="1">
    <source>
        <dbReference type="EMBL" id="GFE83609.1"/>
    </source>
</evidence>
<evidence type="ECO:0000313" key="2">
    <source>
        <dbReference type="Proteomes" id="UP000445000"/>
    </source>
</evidence>
<name>A0A829YK97_9GAMM</name>
<protein>
    <submittedName>
        <fullName evidence="1">Uncharacterized protein</fullName>
    </submittedName>
</protein>
<proteinExistence type="predicted"/>
<keyword evidence="2" id="KW-1185">Reference proteome</keyword>
<dbReference type="RefSeq" id="WP_161815211.1">
    <property type="nucleotide sequence ID" value="NZ_BLJN01000006.1"/>
</dbReference>
<accession>A0A829YK97</accession>
<dbReference type="AlphaFoldDB" id="A0A829YK97"/>
<dbReference type="Proteomes" id="UP000445000">
    <property type="component" value="Unassembled WGS sequence"/>
</dbReference>
<gene>
    <name evidence="1" type="ORF">GCM10011487_56090</name>
</gene>
<reference evidence="2" key="1">
    <citation type="submission" date="2020-01" db="EMBL/GenBank/DDBJ databases">
        <title>'Steroidobacter agaridevorans' sp. nov., agar-degrading bacteria isolated from rhizosphere soils.</title>
        <authorList>
            <person name="Ikenaga M."/>
            <person name="Kataoka M."/>
            <person name="Murouchi A."/>
            <person name="Katsuragi S."/>
            <person name="Sakai M."/>
        </authorList>
    </citation>
    <scope>NUCLEOTIDE SEQUENCE [LARGE SCALE GENOMIC DNA]</scope>
    <source>
        <strain evidence="2">YU21-B</strain>
    </source>
</reference>
<dbReference type="EMBL" id="BLJN01000006">
    <property type="protein sequence ID" value="GFE83609.1"/>
    <property type="molecule type" value="Genomic_DNA"/>
</dbReference>
<sequence>MIHTLRRSIPANTWSTEEIRQLRQLATAGASLDTICVTLRRTRSAIRNKATMHGISLKRCGESLAAPLQPHEHGLAS</sequence>
<comment type="caution">
    <text evidence="1">The sequence shown here is derived from an EMBL/GenBank/DDBJ whole genome shotgun (WGS) entry which is preliminary data.</text>
</comment>